<feature type="binding site" evidence="9">
    <location>
        <position position="89"/>
    </location>
    <ligand>
        <name>5-phospho-alpha-D-ribose 1-diphosphate</name>
        <dbReference type="ChEBI" id="CHEBI:58017"/>
    </ligand>
</feature>
<dbReference type="Gene3D" id="3.40.1030.10">
    <property type="entry name" value="Nucleoside phosphorylase/phosphoribosyltransferase catalytic domain"/>
    <property type="match status" value="1"/>
</dbReference>
<keyword evidence="9" id="KW-0479">Metal-binding</keyword>
<organism evidence="12 13">
    <name type="scientific">Lactiplantibacillus pentosus DSM 20314</name>
    <dbReference type="NCBI Taxonomy" id="1423791"/>
    <lineage>
        <taxon>Bacteria</taxon>
        <taxon>Bacillati</taxon>
        <taxon>Bacillota</taxon>
        <taxon>Bacilli</taxon>
        <taxon>Lactobacillales</taxon>
        <taxon>Lactobacillaceae</taxon>
        <taxon>Lactiplantibacillus</taxon>
    </lineage>
</organism>
<dbReference type="InterPro" id="IPR035902">
    <property type="entry name" value="Nuc_phospho_transferase"/>
</dbReference>
<keyword evidence="9" id="KW-0460">Magnesium</keyword>
<dbReference type="HAMAP" id="MF_00211">
    <property type="entry name" value="TrpD"/>
    <property type="match status" value="1"/>
</dbReference>
<feature type="binding site" evidence="9">
    <location>
        <position position="167"/>
    </location>
    <ligand>
        <name>anthranilate</name>
        <dbReference type="ChEBI" id="CHEBI:16567"/>
        <label>2</label>
    </ligand>
</feature>
<protein>
    <recommendedName>
        <fullName evidence="9">Anthranilate phosphoribosyltransferase</fullName>
        <ecNumber evidence="9">2.4.2.18</ecNumber>
    </recommendedName>
</protein>
<dbReference type="UniPathway" id="UPA00035">
    <property type="reaction ID" value="UER00041"/>
</dbReference>
<dbReference type="Proteomes" id="UP000051020">
    <property type="component" value="Unassembled WGS sequence"/>
</dbReference>
<comment type="catalytic activity">
    <reaction evidence="7 9">
        <text>N-(5-phospho-beta-D-ribosyl)anthranilate + diphosphate = 5-phospho-alpha-D-ribose 1-diphosphate + anthranilate</text>
        <dbReference type="Rhea" id="RHEA:11768"/>
        <dbReference type="ChEBI" id="CHEBI:16567"/>
        <dbReference type="ChEBI" id="CHEBI:18277"/>
        <dbReference type="ChEBI" id="CHEBI:33019"/>
        <dbReference type="ChEBI" id="CHEBI:58017"/>
        <dbReference type="EC" id="2.4.2.18"/>
    </reaction>
</comment>
<feature type="binding site" evidence="9">
    <location>
        <position position="227"/>
    </location>
    <ligand>
        <name>Mg(2+)</name>
        <dbReference type="ChEBI" id="CHEBI:18420"/>
        <label>1</label>
    </ligand>
</feature>
<dbReference type="EC" id="2.4.2.18" evidence="9"/>
<evidence type="ECO:0000256" key="3">
    <source>
        <dbReference type="ARBA" id="ARBA00022676"/>
    </source>
</evidence>
<feature type="binding site" evidence="9">
    <location>
        <position position="81"/>
    </location>
    <ligand>
        <name>5-phospho-alpha-D-ribose 1-diphosphate</name>
        <dbReference type="ChEBI" id="CHEBI:58017"/>
    </ligand>
</feature>
<name>A0A837R434_LACPE</name>
<reference evidence="12 13" key="1">
    <citation type="journal article" date="2015" name="Genome Announc.">
        <title>Expanding the biotechnology potential of lactobacilli through comparative genomics of 213 strains and associated genera.</title>
        <authorList>
            <person name="Sun Z."/>
            <person name="Harris H.M."/>
            <person name="McCann A."/>
            <person name="Guo C."/>
            <person name="Argimon S."/>
            <person name="Zhang W."/>
            <person name="Yang X."/>
            <person name="Jeffery I.B."/>
            <person name="Cooney J.C."/>
            <person name="Kagawa T.F."/>
            <person name="Liu W."/>
            <person name="Song Y."/>
            <person name="Salvetti E."/>
            <person name="Wrobel A."/>
            <person name="Rasinkangas P."/>
            <person name="Parkhill J."/>
            <person name="Rea M.C."/>
            <person name="O'Sullivan O."/>
            <person name="Ritari J."/>
            <person name="Douillard F.P."/>
            <person name="Paul Ross R."/>
            <person name="Yang R."/>
            <person name="Briner A.E."/>
            <person name="Felis G.E."/>
            <person name="de Vos W.M."/>
            <person name="Barrangou R."/>
            <person name="Klaenhammer T.R."/>
            <person name="Caufield P.W."/>
            <person name="Cui Y."/>
            <person name="Zhang H."/>
            <person name="O'Toole P.W."/>
        </authorList>
    </citation>
    <scope>NUCLEOTIDE SEQUENCE [LARGE SCALE GENOMIC DNA]</scope>
    <source>
        <strain evidence="12 13">DSM 20314</strain>
    </source>
</reference>
<dbReference type="Pfam" id="PF02885">
    <property type="entry name" value="Glycos_trans_3N"/>
    <property type="match status" value="1"/>
</dbReference>
<evidence type="ECO:0000259" key="11">
    <source>
        <dbReference type="Pfam" id="PF02885"/>
    </source>
</evidence>
<comment type="function">
    <text evidence="9">Catalyzes the transfer of the phosphoribosyl group of 5-phosphorylribose-1-pyrophosphate (PRPP) to anthranilate to yield N-(5'-phosphoribosyl)-anthranilate (PRA).</text>
</comment>
<evidence type="ECO:0000256" key="1">
    <source>
        <dbReference type="ARBA" id="ARBA00004907"/>
    </source>
</evidence>
<evidence type="ECO:0000256" key="5">
    <source>
        <dbReference type="ARBA" id="ARBA00022822"/>
    </source>
</evidence>
<keyword evidence="5 9" id="KW-0822">Tryptophan biosynthesis</keyword>
<dbReference type="GO" id="GO:0005829">
    <property type="term" value="C:cytosol"/>
    <property type="evidence" value="ECO:0007669"/>
    <property type="project" value="TreeGrafter"/>
</dbReference>
<evidence type="ECO:0000313" key="13">
    <source>
        <dbReference type="Proteomes" id="UP000051020"/>
    </source>
</evidence>
<keyword evidence="6 9" id="KW-0057">Aromatic amino acid biosynthesis</keyword>
<keyword evidence="4 9" id="KW-0808">Transferase</keyword>
<dbReference type="GO" id="GO:0000162">
    <property type="term" value="P:L-tryptophan biosynthetic process"/>
    <property type="evidence" value="ECO:0007669"/>
    <property type="project" value="UniProtKB-UniRule"/>
</dbReference>
<comment type="caution">
    <text evidence="9">Lacks conserved residue(s) required for the propagation of feature annotation.</text>
</comment>
<evidence type="ECO:0000256" key="6">
    <source>
        <dbReference type="ARBA" id="ARBA00023141"/>
    </source>
</evidence>
<evidence type="ECO:0000313" key="12">
    <source>
        <dbReference type="EMBL" id="KRK19593.1"/>
    </source>
</evidence>
<dbReference type="Pfam" id="PF00591">
    <property type="entry name" value="Glycos_transf_3"/>
    <property type="match status" value="1"/>
</dbReference>
<proteinExistence type="inferred from homology"/>
<comment type="similarity">
    <text evidence="9">Belongs to the anthranilate phosphoribosyltransferase family.</text>
</comment>
<feature type="binding site" evidence="9">
    <location>
        <position position="93"/>
    </location>
    <ligand>
        <name>Mg(2+)</name>
        <dbReference type="ChEBI" id="CHEBI:18420"/>
        <label>1</label>
    </ligand>
</feature>
<feature type="binding site" evidence="9">
    <location>
        <position position="226"/>
    </location>
    <ligand>
        <name>Mg(2+)</name>
        <dbReference type="ChEBI" id="CHEBI:18420"/>
        <label>2</label>
    </ligand>
</feature>
<comment type="cofactor">
    <cofactor evidence="9">
        <name>Mg(2+)</name>
        <dbReference type="ChEBI" id="CHEBI:18420"/>
    </cofactor>
    <text evidence="9">Binds 2 magnesium ions per monomer.</text>
</comment>
<feature type="domain" description="Glycosyl transferase family 3 N-terminal" evidence="11">
    <location>
        <begin position="7"/>
        <end position="67"/>
    </location>
</feature>
<comment type="similarity">
    <text evidence="8">In the C-terminal section; belongs to the anthranilate phosphoribosyltransferase family.</text>
</comment>
<dbReference type="InterPro" id="IPR000312">
    <property type="entry name" value="Glycosyl_Trfase_fam3"/>
</dbReference>
<dbReference type="SUPFAM" id="SSF47648">
    <property type="entry name" value="Nucleoside phosphorylase/phosphoribosyltransferase N-terminal domain"/>
    <property type="match status" value="1"/>
</dbReference>
<evidence type="ECO:0000256" key="4">
    <source>
        <dbReference type="ARBA" id="ARBA00022679"/>
    </source>
</evidence>
<evidence type="ECO:0000256" key="9">
    <source>
        <dbReference type="HAMAP-Rule" id="MF_00211"/>
    </source>
</evidence>
<accession>A0A837R434</accession>
<keyword evidence="3 9" id="KW-0328">Glycosyltransferase</keyword>
<feature type="binding site" evidence="9">
    <location>
        <begin position="109"/>
        <end position="117"/>
    </location>
    <ligand>
        <name>5-phospho-alpha-D-ribose 1-diphosphate</name>
        <dbReference type="ChEBI" id="CHEBI:58017"/>
    </ligand>
</feature>
<evidence type="ECO:0000259" key="10">
    <source>
        <dbReference type="Pfam" id="PF00591"/>
    </source>
</evidence>
<feature type="binding site" evidence="9">
    <location>
        <position position="121"/>
    </location>
    <ligand>
        <name>5-phospho-alpha-D-ribose 1-diphosphate</name>
        <dbReference type="ChEBI" id="CHEBI:58017"/>
    </ligand>
</feature>
<comment type="subunit">
    <text evidence="9">Homodimer.</text>
</comment>
<comment type="pathway">
    <text evidence="1 9">Amino-acid biosynthesis; L-tryptophan biosynthesis; L-tryptophan from chorismate: step 2/5.</text>
</comment>
<dbReference type="GO" id="GO:0004048">
    <property type="term" value="F:anthranilate phosphoribosyltransferase activity"/>
    <property type="evidence" value="ECO:0007669"/>
    <property type="project" value="UniProtKB-UniRule"/>
</dbReference>
<gene>
    <name evidence="9" type="primary">trpD</name>
    <name evidence="12" type="ORF">FD24_GL002377</name>
</gene>
<feature type="binding site" evidence="9">
    <location>
        <begin position="91"/>
        <end position="94"/>
    </location>
    <ligand>
        <name>5-phospho-alpha-D-ribose 1-diphosphate</name>
        <dbReference type="ChEBI" id="CHEBI:58017"/>
    </ligand>
</feature>
<dbReference type="SUPFAM" id="SSF52418">
    <property type="entry name" value="Nucleoside phosphorylase/phosphoribosyltransferase catalytic domain"/>
    <property type="match status" value="1"/>
</dbReference>
<feature type="domain" description="Glycosyl transferase family 3" evidence="10">
    <location>
        <begin position="75"/>
        <end position="324"/>
    </location>
</feature>
<evidence type="ECO:0000256" key="8">
    <source>
        <dbReference type="ARBA" id="ARBA00061188"/>
    </source>
</evidence>
<dbReference type="AlphaFoldDB" id="A0A837R434"/>
<evidence type="ECO:0000256" key="7">
    <source>
        <dbReference type="ARBA" id="ARBA00052328"/>
    </source>
</evidence>
<evidence type="ECO:0000256" key="2">
    <source>
        <dbReference type="ARBA" id="ARBA00022605"/>
    </source>
</evidence>
<dbReference type="InterPro" id="IPR036320">
    <property type="entry name" value="Glycosyl_Trfase_fam3_N_dom_sf"/>
</dbReference>
<dbReference type="Gene3D" id="1.20.970.10">
    <property type="entry name" value="Transferase, Pyrimidine Nucleoside Phosphorylase, Chain C"/>
    <property type="match status" value="1"/>
</dbReference>
<keyword evidence="2 9" id="KW-0028">Amino-acid biosynthesis</keyword>
<dbReference type="EMBL" id="AZCU01000037">
    <property type="protein sequence ID" value="KRK19593.1"/>
    <property type="molecule type" value="Genomic_DNA"/>
</dbReference>
<feature type="binding site" evidence="9">
    <location>
        <position position="112"/>
    </location>
    <ligand>
        <name>anthranilate</name>
        <dbReference type="ChEBI" id="CHEBI:16567"/>
        <label>1</label>
    </ligand>
</feature>
<feature type="binding site" evidence="9">
    <location>
        <begin position="84"/>
        <end position="85"/>
    </location>
    <ligand>
        <name>5-phospho-alpha-D-ribose 1-diphosphate</name>
        <dbReference type="ChEBI" id="CHEBI:58017"/>
    </ligand>
</feature>
<comment type="caution">
    <text evidence="12">The sequence shown here is derived from an EMBL/GenBank/DDBJ whole genome shotgun (WGS) entry which is preliminary data.</text>
</comment>
<dbReference type="InterPro" id="IPR017459">
    <property type="entry name" value="Glycosyl_Trfase_fam3_N_dom"/>
</dbReference>
<dbReference type="InterPro" id="IPR005940">
    <property type="entry name" value="Anthranilate_Pribosyl_Tfrase"/>
</dbReference>
<feature type="binding site" evidence="9">
    <location>
        <position position="81"/>
    </location>
    <ligand>
        <name>anthranilate</name>
        <dbReference type="ChEBI" id="CHEBI:16567"/>
        <label>1</label>
    </ligand>
</feature>
<dbReference type="PANTHER" id="PTHR43285:SF2">
    <property type="entry name" value="ANTHRANILATE PHOSPHORIBOSYLTRANSFERASE"/>
    <property type="match status" value="1"/>
</dbReference>
<feature type="binding site" evidence="9">
    <location>
        <position position="227"/>
    </location>
    <ligand>
        <name>Mg(2+)</name>
        <dbReference type="ChEBI" id="CHEBI:18420"/>
        <label>2</label>
    </ligand>
</feature>
<dbReference type="NCBIfam" id="TIGR01245">
    <property type="entry name" value="trpD"/>
    <property type="match status" value="1"/>
</dbReference>
<dbReference type="FunFam" id="3.40.1030.10:FF:000002">
    <property type="entry name" value="Anthranilate phosphoribosyltransferase"/>
    <property type="match status" value="1"/>
</dbReference>
<sequence>MIMIENAIAQLTNQKNLDFATTQQVMTEIMQGHATDAQIGSFLTALAIKHATIDEIAGAATAMRAQALSFRAGRPTLEIVGTGGDRSNSFNISTTTALVVAAAGVPVTKHGNRAASSKSGAADVLEALGVKIDLTPAQSLALLNQTNFAFMYAREYHQAMRFVAPARQQIKIPTIFNVLGPLANPAHAQMQLLGVYRQDLMAPLAQVLIKLGVKHAMVVHSRDGLDEISAAAPTDIIDINDGHLTTTTMTPEQFGLKRCAHADLIGGTAQENAAITRSILAGEPGAPRDVVLMNAAAALHIAKPQLTLADALALATQTIDSGQAAAELTQLIQKSQAVMAS</sequence>
<dbReference type="PANTHER" id="PTHR43285">
    <property type="entry name" value="ANTHRANILATE PHOSPHORIBOSYLTRANSFERASE"/>
    <property type="match status" value="1"/>
</dbReference>
<dbReference type="GO" id="GO:0000287">
    <property type="term" value="F:magnesium ion binding"/>
    <property type="evidence" value="ECO:0007669"/>
    <property type="project" value="UniProtKB-UniRule"/>
</dbReference>